<dbReference type="Pfam" id="PF00664">
    <property type="entry name" value="ABC_membrane"/>
    <property type="match status" value="1"/>
</dbReference>
<dbReference type="InterPro" id="IPR017871">
    <property type="entry name" value="ABC_transporter-like_CS"/>
</dbReference>
<dbReference type="InterPro" id="IPR011527">
    <property type="entry name" value="ABC1_TM_dom"/>
</dbReference>
<comment type="subcellular location">
    <subcellularLocation>
        <location evidence="1">Cell inner membrane</location>
        <topology evidence="1">Multi-pass membrane protein</topology>
    </subcellularLocation>
</comment>
<dbReference type="GO" id="GO:0140359">
    <property type="term" value="F:ABC-type transporter activity"/>
    <property type="evidence" value="ECO:0007669"/>
    <property type="project" value="InterPro"/>
</dbReference>
<evidence type="ECO:0000313" key="14">
    <source>
        <dbReference type="EMBL" id="OKH94631.1"/>
    </source>
</evidence>
<reference evidence="14 15" key="1">
    <citation type="submission" date="2015-06" db="EMBL/GenBank/DDBJ databases">
        <title>Cloning and characterization of the uncialamcin biosynthetic gene cluster.</title>
        <authorList>
            <person name="Yan X."/>
            <person name="Huang T."/>
            <person name="Ge H."/>
            <person name="Shen B."/>
        </authorList>
    </citation>
    <scope>NUCLEOTIDE SEQUENCE [LARGE SCALE GENOMIC DNA]</scope>
    <source>
        <strain evidence="14 15">DCA2648</strain>
    </source>
</reference>
<evidence type="ECO:0000256" key="7">
    <source>
        <dbReference type="ARBA" id="ARBA00022840"/>
    </source>
</evidence>
<dbReference type="GO" id="GO:0005524">
    <property type="term" value="F:ATP binding"/>
    <property type="evidence" value="ECO:0007669"/>
    <property type="project" value="UniProtKB-KW"/>
</dbReference>
<dbReference type="EMBL" id="LFBV01000002">
    <property type="protein sequence ID" value="OKH94631.1"/>
    <property type="molecule type" value="Genomic_DNA"/>
</dbReference>
<comment type="caution">
    <text evidence="14">The sequence shown here is derived from an EMBL/GenBank/DDBJ whole genome shotgun (WGS) entry which is preliminary data.</text>
</comment>
<dbReference type="PROSITE" id="PS50893">
    <property type="entry name" value="ABC_TRANSPORTER_2"/>
    <property type="match status" value="1"/>
</dbReference>
<dbReference type="PROSITE" id="PS00211">
    <property type="entry name" value="ABC_TRANSPORTER_1"/>
    <property type="match status" value="1"/>
</dbReference>
<feature type="transmembrane region" description="Helical" evidence="11">
    <location>
        <begin position="240"/>
        <end position="264"/>
    </location>
</feature>
<evidence type="ECO:0000256" key="6">
    <source>
        <dbReference type="ARBA" id="ARBA00022741"/>
    </source>
</evidence>
<evidence type="ECO:0000256" key="11">
    <source>
        <dbReference type="SAM" id="Phobius"/>
    </source>
</evidence>
<dbReference type="InterPro" id="IPR039421">
    <property type="entry name" value="Type_1_exporter"/>
</dbReference>
<keyword evidence="9 11" id="KW-0472">Membrane</keyword>
<dbReference type="PANTHER" id="PTHR24221">
    <property type="entry name" value="ATP-BINDING CASSETTE SUB-FAMILY B"/>
    <property type="match status" value="1"/>
</dbReference>
<feature type="domain" description="ABC transporter" evidence="12">
    <location>
        <begin position="332"/>
        <end position="568"/>
    </location>
</feature>
<feature type="domain" description="ABC transmembrane type-1" evidence="13">
    <location>
        <begin position="26"/>
        <end position="299"/>
    </location>
</feature>
<dbReference type="SUPFAM" id="SSF52540">
    <property type="entry name" value="P-loop containing nucleoside triphosphate hydrolases"/>
    <property type="match status" value="1"/>
</dbReference>
<evidence type="ECO:0000256" key="5">
    <source>
        <dbReference type="ARBA" id="ARBA00022692"/>
    </source>
</evidence>
<dbReference type="FunFam" id="3.40.50.300:FF:000221">
    <property type="entry name" value="Multidrug ABC transporter ATP-binding protein"/>
    <property type="match status" value="1"/>
</dbReference>
<dbReference type="STRING" id="1048205.AB852_10365"/>
<evidence type="ECO:0000256" key="2">
    <source>
        <dbReference type="ARBA" id="ARBA00022448"/>
    </source>
</evidence>
<dbReference type="GO" id="GO:0034040">
    <property type="term" value="F:ATPase-coupled lipid transmembrane transporter activity"/>
    <property type="evidence" value="ECO:0007669"/>
    <property type="project" value="TreeGrafter"/>
</dbReference>
<evidence type="ECO:0000256" key="4">
    <source>
        <dbReference type="ARBA" id="ARBA00022519"/>
    </source>
</evidence>
<keyword evidence="6" id="KW-0547">Nucleotide-binding</keyword>
<dbReference type="PANTHER" id="PTHR24221:SF654">
    <property type="entry name" value="ATP-BINDING CASSETTE SUB-FAMILY B MEMBER 6"/>
    <property type="match status" value="1"/>
</dbReference>
<evidence type="ECO:0000313" key="15">
    <source>
        <dbReference type="Proteomes" id="UP000186455"/>
    </source>
</evidence>
<gene>
    <name evidence="14" type="ORF">AB852_10365</name>
</gene>
<evidence type="ECO:0000256" key="10">
    <source>
        <dbReference type="ARBA" id="ARBA00023455"/>
    </source>
</evidence>
<keyword evidence="2" id="KW-0813">Transport</keyword>
<dbReference type="InterPro" id="IPR003593">
    <property type="entry name" value="AAA+_ATPase"/>
</dbReference>
<proteinExistence type="inferred from homology"/>
<keyword evidence="15" id="KW-1185">Reference proteome</keyword>
<accession>A0A1Q4V9W2</accession>
<keyword evidence="4" id="KW-0997">Cell inner membrane</keyword>
<protein>
    <recommendedName>
        <fullName evidence="16">ABC transporter</fullName>
    </recommendedName>
</protein>
<dbReference type="InterPro" id="IPR003439">
    <property type="entry name" value="ABC_transporter-like_ATP-bd"/>
</dbReference>
<evidence type="ECO:0000259" key="12">
    <source>
        <dbReference type="PROSITE" id="PS50893"/>
    </source>
</evidence>
<dbReference type="GO" id="GO:0005886">
    <property type="term" value="C:plasma membrane"/>
    <property type="evidence" value="ECO:0007669"/>
    <property type="project" value="UniProtKB-SubCell"/>
</dbReference>
<dbReference type="Pfam" id="PF00005">
    <property type="entry name" value="ABC_tran"/>
    <property type="match status" value="1"/>
</dbReference>
<dbReference type="RefSeq" id="WP_073786361.1">
    <property type="nucleotide sequence ID" value="NZ_LFBV01000002.1"/>
</dbReference>
<dbReference type="InterPro" id="IPR027417">
    <property type="entry name" value="P-loop_NTPase"/>
</dbReference>
<evidence type="ECO:0008006" key="16">
    <source>
        <dbReference type="Google" id="ProtNLM"/>
    </source>
</evidence>
<dbReference type="GO" id="GO:0016887">
    <property type="term" value="F:ATP hydrolysis activity"/>
    <property type="evidence" value="ECO:0007669"/>
    <property type="project" value="InterPro"/>
</dbReference>
<keyword evidence="8 11" id="KW-1133">Transmembrane helix</keyword>
<keyword evidence="5 11" id="KW-0812">Transmembrane</keyword>
<dbReference type="Gene3D" id="3.40.50.300">
    <property type="entry name" value="P-loop containing nucleotide triphosphate hydrolases"/>
    <property type="match status" value="1"/>
</dbReference>
<feature type="transmembrane region" description="Helical" evidence="11">
    <location>
        <begin position="52"/>
        <end position="70"/>
    </location>
</feature>
<name>A0A1Q4V9W2_9ACTN</name>
<dbReference type="Gene3D" id="1.20.1560.10">
    <property type="entry name" value="ABC transporter type 1, transmembrane domain"/>
    <property type="match status" value="1"/>
</dbReference>
<comment type="similarity">
    <text evidence="10">Belongs to the ABC transporter superfamily. Siderophore-Fe(3+) uptake transporter (SIUT) (TC 3.A.1.21) family.</text>
</comment>
<dbReference type="SUPFAM" id="SSF90123">
    <property type="entry name" value="ABC transporter transmembrane region"/>
    <property type="match status" value="1"/>
</dbReference>
<keyword evidence="3" id="KW-1003">Cell membrane</keyword>
<keyword evidence="7" id="KW-0067">ATP-binding</keyword>
<dbReference type="SMART" id="SM00382">
    <property type="entry name" value="AAA"/>
    <property type="match status" value="1"/>
</dbReference>
<evidence type="ECO:0000259" key="13">
    <source>
        <dbReference type="PROSITE" id="PS50929"/>
    </source>
</evidence>
<dbReference type="Proteomes" id="UP000186455">
    <property type="component" value="Unassembled WGS sequence"/>
</dbReference>
<evidence type="ECO:0000256" key="9">
    <source>
        <dbReference type="ARBA" id="ARBA00023136"/>
    </source>
</evidence>
<dbReference type="InterPro" id="IPR036640">
    <property type="entry name" value="ABC1_TM_sf"/>
</dbReference>
<evidence type="ECO:0000256" key="1">
    <source>
        <dbReference type="ARBA" id="ARBA00004429"/>
    </source>
</evidence>
<sequence>MIRDLFAVLDARTVRANRRQLARITVLALLEGLSYGLALPVLAALLRGDTAGAGRWLAVLAGVTVLTMLARRRQITWGAATAIGTIHALQRRLVSHLAVLPVDWFTARRSAALPQIVTAGAIGAGRGVPYQFISLVGGVVTPAVVLGVAALVDWRPALVMLLTAPLLYAVHRRTTAVVDRVEERTHAADAEASARVVEFAEAQATLRASGNEGLGRALLTDALDAAGAARRADVRREITARVGFGVAVHLAVGAVVAAVAWLLLREPSDSALLVALLVLAVRFAEPVSALGDVARDMRSGRKQVARIGELLAAGPLPVPDEPLGLPDGGLDLEFRAVGLAHGERSVLDGFTLRVPAGTTTALVGPSGAGKTTALRLAARFADPDTGQVLVGGTDVRDLAPDTLYGALSVVLQDVALTEGTVRENVLAGRPDADAEQLARAAALAGVDEMVARLPRGWDTPVGDRGVALSGGERQRVALARAALRQGRVVLLDEATSALDPVNERIVARWVAGLAGRATLLVVAHQLHTIASADQIVVLGDDPAGRVVERGTHDELLALDGRYARMWRTRSAAEGWRLGPVEQPDPLEEEGALS</sequence>
<evidence type="ECO:0000256" key="3">
    <source>
        <dbReference type="ARBA" id="ARBA00022475"/>
    </source>
</evidence>
<dbReference type="PROSITE" id="PS50929">
    <property type="entry name" value="ABC_TM1F"/>
    <property type="match status" value="1"/>
</dbReference>
<organism evidence="14 15">
    <name type="scientific">Streptomyces uncialis</name>
    <dbReference type="NCBI Taxonomy" id="1048205"/>
    <lineage>
        <taxon>Bacteria</taxon>
        <taxon>Bacillati</taxon>
        <taxon>Actinomycetota</taxon>
        <taxon>Actinomycetes</taxon>
        <taxon>Kitasatosporales</taxon>
        <taxon>Streptomycetaceae</taxon>
        <taxon>Streptomyces</taxon>
    </lineage>
</organism>
<evidence type="ECO:0000256" key="8">
    <source>
        <dbReference type="ARBA" id="ARBA00022989"/>
    </source>
</evidence>
<dbReference type="AlphaFoldDB" id="A0A1Q4V9W2"/>
<feature type="transmembrane region" description="Helical" evidence="11">
    <location>
        <begin position="21"/>
        <end position="46"/>
    </location>
</feature>